<dbReference type="GO" id="GO:0003677">
    <property type="term" value="F:DNA binding"/>
    <property type="evidence" value="ECO:0007669"/>
    <property type="project" value="InterPro"/>
</dbReference>
<dbReference type="InterPro" id="IPR011010">
    <property type="entry name" value="DNA_brk_join_enz"/>
</dbReference>
<dbReference type="InterPro" id="IPR002104">
    <property type="entry name" value="Integrase_catalytic"/>
</dbReference>
<proteinExistence type="predicted"/>
<dbReference type="AlphaFoldDB" id="A0A645E7Y6"/>
<comment type="caution">
    <text evidence="3">The sequence shown here is derived from an EMBL/GenBank/DDBJ whole genome shotgun (WGS) entry which is preliminary data.</text>
</comment>
<reference evidence="3" key="1">
    <citation type="submission" date="2019-08" db="EMBL/GenBank/DDBJ databases">
        <authorList>
            <person name="Kucharzyk K."/>
            <person name="Murdoch R.W."/>
            <person name="Higgins S."/>
            <person name="Loffler F."/>
        </authorList>
    </citation>
    <scope>NUCLEOTIDE SEQUENCE</scope>
</reference>
<organism evidence="3">
    <name type="scientific">bioreactor metagenome</name>
    <dbReference type="NCBI Taxonomy" id="1076179"/>
    <lineage>
        <taxon>unclassified sequences</taxon>
        <taxon>metagenomes</taxon>
        <taxon>ecological metagenomes</taxon>
    </lineage>
</organism>
<dbReference type="Pfam" id="PF00589">
    <property type="entry name" value="Phage_integrase"/>
    <property type="match status" value="1"/>
</dbReference>
<dbReference type="GO" id="GO:0006310">
    <property type="term" value="P:DNA recombination"/>
    <property type="evidence" value="ECO:0007669"/>
    <property type="project" value="UniProtKB-KW"/>
</dbReference>
<sequence>MSIQEGCIHTTDDGNAYMEIMLGKTERAEPAPHKVFVNQLVCDAVRELSDYTKPLREESGLKELFLTRALRFHNHVVVYKTDLFATYKIAPFIKRWNICGSDGEVYPLKSHQFRATYVRELIKRKLPISYIMKQFGHVSIEMTAHYLTLQENEVKEIYAEIILSPNAKLAGLRASEIQNNLQAYFRGRAETDIDLVISELASAASFNPLPNGICLYDFRRGNCTSGDGCFFYNCPNYITEISFYPVLKKELELMEREMERFRSLGRERDWQRQYVKYQYLKPLVENLEVQIDD</sequence>
<feature type="domain" description="Tyr recombinase" evidence="2">
    <location>
        <begin position="16"/>
        <end position="152"/>
    </location>
</feature>
<accession>A0A645E7Y6</accession>
<name>A0A645E7Y6_9ZZZZ</name>
<dbReference type="GO" id="GO:0015074">
    <property type="term" value="P:DNA integration"/>
    <property type="evidence" value="ECO:0007669"/>
    <property type="project" value="InterPro"/>
</dbReference>
<dbReference type="Gene3D" id="1.10.443.10">
    <property type="entry name" value="Intergrase catalytic core"/>
    <property type="match status" value="1"/>
</dbReference>
<gene>
    <name evidence="3" type="ORF">SDC9_145188</name>
</gene>
<evidence type="ECO:0000256" key="1">
    <source>
        <dbReference type="ARBA" id="ARBA00023172"/>
    </source>
</evidence>
<protein>
    <recommendedName>
        <fullName evidence="2">Tyr recombinase domain-containing protein</fullName>
    </recommendedName>
</protein>
<keyword evidence="1" id="KW-0233">DNA recombination</keyword>
<dbReference type="EMBL" id="VSSQ01044200">
    <property type="protein sequence ID" value="MPM98007.1"/>
    <property type="molecule type" value="Genomic_DNA"/>
</dbReference>
<dbReference type="SUPFAM" id="SSF56349">
    <property type="entry name" value="DNA breaking-rejoining enzymes"/>
    <property type="match status" value="1"/>
</dbReference>
<evidence type="ECO:0000259" key="2">
    <source>
        <dbReference type="Pfam" id="PF00589"/>
    </source>
</evidence>
<evidence type="ECO:0000313" key="3">
    <source>
        <dbReference type="EMBL" id="MPM98007.1"/>
    </source>
</evidence>
<dbReference type="InterPro" id="IPR013762">
    <property type="entry name" value="Integrase-like_cat_sf"/>
</dbReference>